<keyword evidence="1" id="KW-0812">Transmembrane</keyword>
<dbReference type="EMBL" id="JAPMIV010000003">
    <property type="protein sequence ID" value="MDV6373519.1"/>
    <property type="molecule type" value="Genomic_DNA"/>
</dbReference>
<feature type="transmembrane region" description="Helical" evidence="1">
    <location>
        <begin position="32"/>
        <end position="53"/>
    </location>
</feature>
<keyword evidence="1" id="KW-1133">Transmembrane helix</keyword>
<proteinExistence type="predicted"/>
<dbReference type="Pfam" id="PF13937">
    <property type="entry name" value="DUF4212"/>
    <property type="match status" value="1"/>
</dbReference>
<protein>
    <submittedName>
        <fullName evidence="3">DUF4212 domain-containing protein</fullName>
    </submittedName>
</protein>
<sequence length="100" mass="11012">MTRPPGTPSPGSPASGLTLEQRQTYWRKNLNLTLILLVIWFVVPYLMGIIFSGTLNAVKLGQAPLGFWIAQQGSIYVFIILIAIYAFRMNALDRATGVDG</sequence>
<keyword evidence="4" id="KW-1185">Reference proteome</keyword>
<evidence type="ECO:0000256" key="1">
    <source>
        <dbReference type="SAM" id="Phobius"/>
    </source>
</evidence>
<dbReference type="Proteomes" id="UP001276150">
    <property type="component" value="Unassembled WGS sequence"/>
</dbReference>
<organism evidence="3 4">
    <name type="scientific">Deinococcus arenicola</name>
    <dbReference type="NCBI Taxonomy" id="2994950"/>
    <lineage>
        <taxon>Bacteria</taxon>
        <taxon>Thermotogati</taxon>
        <taxon>Deinococcota</taxon>
        <taxon>Deinococci</taxon>
        <taxon>Deinococcales</taxon>
        <taxon>Deinococcaceae</taxon>
        <taxon>Deinococcus</taxon>
    </lineage>
</organism>
<dbReference type="RefSeq" id="WP_317638829.1">
    <property type="nucleotide sequence ID" value="NZ_JAPMIV010000003.1"/>
</dbReference>
<comment type="caution">
    <text evidence="3">The sequence shown here is derived from an EMBL/GenBank/DDBJ whole genome shotgun (WGS) entry which is preliminary data.</text>
</comment>
<feature type="domain" description="Sodium symporter small subunit" evidence="2">
    <location>
        <begin position="23"/>
        <end position="98"/>
    </location>
</feature>
<feature type="transmembrane region" description="Helical" evidence="1">
    <location>
        <begin position="65"/>
        <end position="87"/>
    </location>
</feature>
<name>A0ABU4DP91_9DEIO</name>
<evidence type="ECO:0000259" key="2">
    <source>
        <dbReference type="Pfam" id="PF13937"/>
    </source>
</evidence>
<dbReference type="InterPro" id="IPR019886">
    <property type="entry name" value="Na_symporter_ssu"/>
</dbReference>
<evidence type="ECO:0000313" key="4">
    <source>
        <dbReference type="Proteomes" id="UP001276150"/>
    </source>
</evidence>
<reference evidence="3 4" key="1">
    <citation type="submission" date="2022-11" db="EMBL/GenBank/DDBJ databases">
        <title>Deinococcus ZS9-10, Low Temperature and Draught-tolerating, UV-resistant Bacteria from Continental Antarctica.</title>
        <authorList>
            <person name="Cheng L."/>
        </authorList>
    </citation>
    <scope>NUCLEOTIDE SEQUENCE [LARGE SCALE GENOMIC DNA]</scope>
    <source>
        <strain evidence="3 4">ZS9-10</strain>
    </source>
</reference>
<keyword evidence="1" id="KW-0472">Membrane</keyword>
<dbReference type="NCBIfam" id="TIGR03647">
    <property type="entry name" value="Na_symport_sm"/>
    <property type="match status" value="1"/>
</dbReference>
<evidence type="ECO:0000313" key="3">
    <source>
        <dbReference type="EMBL" id="MDV6373519.1"/>
    </source>
</evidence>
<accession>A0ABU4DP91</accession>
<gene>
    <name evidence="3" type="ORF">ORD21_02770</name>
</gene>